<feature type="domain" description="Bacterial Ig-like" evidence="2">
    <location>
        <begin position="744"/>
        <end position="825"/>
    </location>
</feature>
<feature type="domain" description="Bacterial Ig-like" evidence="2">
    <location>
        <begin position="844"/>
        <end position="929"/>
    </location>
</feature>
<feature type="domain" description="Bacterial Ig-like" evidence="2">
    <location>
        <begin position="2311"/>
        <end position="2391"/>
    </location>
</feature>
<feature type="domain" description="Bacterial Ig-like" evidence="2">
    <location>
        <begin position="3563"/>
        <end position="3638"/>
    </location>
</feature>
<feature type="domain" description="Bacterial Ig-like" evidence="2">
    <location>
        <begin position="3653"/>
        <end position="3743"/>
    </location>
</feature>
<feature type="domain" description="Bacterial Ig-like" evidence="2">
    <location>
        <begin position="2936"/>
        <end position="3009"/>
    </location>
</feature>
<feature type="region of interest" description="Disordered" evidence="1">
    <location>
        <begin position="1856"/>
        <end position="1876"/>
    </location>
</feature>
<dbReference type="RefSeq" id="WP_153284786.1">
    <property type="nucleotide sequence ID" value="NZ_CP045644.1"/>
</dbReference>
<dbReference type="NCBIfam" id="NF033510">
    <property type="entry name" value="Ca_tandemer"/>
    <property type="match status" value="34"/>
</dbReference>
<feature type="domain" description="Bacterial Ig-like" evidence="2">
    <location>
        <begin position="522"/>
        <end position="617"/>
    </location>
</feature>
<feature type="region of interest" description="Disordered" evidence="1">
    <location>
        <begin position="742"/>
        <end position="763"/>
    </location>
</feature>
<feature type="domain" description="Bacterial Ig-like" evidence="2">
    <location>
        <begin position="2721"/>
        <end position="2805"/>
    </location>
</feature>
<feature type="domain" description="Bacterial Ig-like" evidence="2">
    <location>
        <begin position="3030"/>
        <end position="3119"/>
    </location>
</feature>
<feature type="domain" description="Bacterial Ig-like" evidence="2">
    <location>
        <begin position="3232"/>
        <end position="3325"/>
    </location>
</feature>
<feature type="domain" description="Bacterial Ig-like" evidence="2">
    <location>
        <begin position="2829"/>
        <end position="2910"/>
    </location>
</feature>
<dbReference type="InterPro" id="IPR044016">
    <property type="entry name" value="Big_13"/>
</dbReference>
<feature type="region of interest" description="Disordered" evidence="1">
    <location>
        <begin position="211"/>
        <end position="238"/>
    </location>
</feature>
<evidence type="ECO:0000256" key="1">
    <source>
        <dbReference type="SAM" id="MobiDB-lite"/>
    </source>
</evidence>
<dbReference type="Gene3D" id="2.60.40.10">
    <property type="entry name" value="Immunoglobulins"/>
    <property type="match status" value="5"/>
</dbReference>
<feature type="domain" description="Bacterial Ig-like" evidence="2">
    <location>
        <begin position="1162"/>
        <end position="1247"/>
    </location>
</feature>
<feature type="domain" description="Bacterial Ig-like" evidence="2">
    <location>
        <begin position="1677"/>
        <end position="1766"/>
    </location>
</feature>
<feature type="region of interest" description="Disordered" evidence="1">
    <location>
        <begin position="321"/>
        <end position="344"/>
    </location>
</feature>
<accession>A0A5Q0M9W5</accession>
<feature type="region of interest" description="Disordered" evidence="1">
    <location>
        <begin position="2308"/>
        <end position="2329"/>
    </location>
</feature>
<feature type="domain" description="Bacterial Ig-like" evidence="2">
    <location>
        <begin position="2621"/>
        <end position="2703"/>
    </location>
</feature>
<evidence type="ECO:0000313" key="3">
    <source>
        <dbReference type="EMBL" id="QFZ86286.1"/>
    </source>
</evidence>
<feature type="domain" description="Bacterial Ig-like" evidence="2">
    <location>
        <begin position="3455"/>
        <end position="3532"/>
    </location>
</feature>
<proteinExistence type="predicted"/>
<dbReference type="Gene3D" id="3.30.420.430">
    <property type="match status" value="27"/>
</dbReference>
<feature type="domain" description="Bacterial Ig-like" evidence="2">
    <location>
        <begin position="420"/>
        <end position="507"/>
    </location>
</feature>
<feature type="domain" description="Bacterial Ig-like" evidence="2">
    <location>
        <begin position="2104"/>
        <end position="2184"/>
    </location>
</feature>
<feature type="domain" description="Bacterial Ig-like" evidence="2">
    <location>
        <begin position="319"/>
        <end position="403"/>
    </location>
</feature>
<evidence type="ECO:0000259" key="2">
    <source>
        <dbReference type="Pfam" id="PF19077"/>
    </source>
</evidence>
<feature type="compositionally biased region" description="Polar residues" evidence="1">
    <location>
        <begin position="2110"/>
        <end position="2120"/>
    </location>
</feature>
<feature type="compositionally biased region" description="Polar residues" evidence="1">
    <location>
        <begin position="2831"/>
        <end position="2841"/>
    </location>
</feature>
<feature type="domain" description="Bacterial Ig-like" evidence="2">
    <location>
        <begin position="3130"/>
        <end position="3222"/>
    </location>
</feature>
<evidence type="ECO:0000313" key="4">
    <source>
        <dbReference type="Proteomes" id="UP000326780"/>
    </source>
</evidence>
<feature type="domain" description="Bacterial Ig-like" evidence="2">
    <location>
        <begin position="1585"/>
        <end position="1662"/>
    </location>
</feature>
<feature type="compositionally biased region" description="Basic and acidic residues" evidence="1">
    <location>
        <begin position="432"/>
        <end position="443"/>
    </location>
</feature>
<sequence>MATKKKTKVVVNSNGRNIDHTVDAAATGKAPLKIKVQKGAKYLLKDEDGFAPENVTLTRVGADLHITLEGETSPSLVLEGYYAQSEPVGLYGVAEDGQLYAYTGTDATSEVFSLTEGQSTAVALGGDSLGSGVPYLAGAEAGAGNDFLGGMFPLLITGGLAALGMGLIAASSGSDGDPGFVGPVAPEPQPPGKPGFDSLSAYDDVGKVTGPIPHNGKTDDTRPDFSGTGATPGNTITIYDDGTEIGKVVVDPNGNWELTPSKDLDEGKHSITITESDAGGRESQPSDPLVFEVDTKAPPAPGWNGQGIGDVIDDVGTVTGSVPPGGATDDQRPEFKGEGTPGNTINVYDDETLLGSVQVGDDGTWTFTPPSDLIEGGHSITITESDTAGNESLPSKPFEFDVDLSAPTQPEVGGAIDNVGEITGDIPPGGVTDDRQPELHGKGEPGGTIVIEDNGTEIGTVEVDEDGNWSFVPPEALEEGDHSIVIVERDPAGNESKPSDPFDFVVDITPPDVSKLAITGVADDVGAITGHIASGGITDDSHPVISGTGTAGDTVIVSVKDITGEREIGRATVDAEGNWSLQVDKALLSGPNEFTAVEMDPAGNKTAPSAPYDVTVDLATPPAPVIQNVQDDVGPSTGMLQKGELTDDARPTIIGTAQAGATVKVYDGTALLGQVVADATGKWSFTPETALADGRHDITATATSTVGQTSKPTGVWHFVVDATAPGQVTDFDVTDDVGGTVGKLTEGMTTDDDRPTFSGKAEPGATVTVYDNGEKIGEALVAPDGNWSFTPSKPLPSGDHAFTTEVTDAAGNSSGPSDPLNVIVDAIPGVVVITALVDDQGAIKGDIARDSVTDDTRPEILGTGKAGSTIKVYDGETLLGETVVKADGTWRFTPTADLGQGEHKITATATDLAGNTSPATDVYSFTVDTVAPGAPSIDAAEDDVGARQGALANGGVTDDPSPTLSGKAEAGSTVTVYDNGKLLGTATADAAGHWAYTPTTPLAEGEHSFTVTATDKAGNTGAPSGEFVLTTDYTPPDAGKLAITGVEDDVGNVLGNIASGGTTDDSSPVIHGTGTAGNTVIVMIKDGLGERELGRATVGEDGTWSLEPAHPLMSGSNAFTAVEMDAAGNQTAPSASYEVTVDSTQPPVPVIENVQDDVGPSKGMLQKNELTDDARPTIIGTAQRGSTVTLYDKGVEIGKVAVDASGKWSFTPETPLADGTHDITATASNTVGQTSEPTGVWSFAVDTQPPGKVTDLEVLDNAGDKTGALVSGDITDDNTPTFNGKAEPGSTVNVYDNGTLLGTAPVDPNGNWTFTPGTPLPDGAHSFTTEVIDPAGNGSGTSDPLNVTVNTKDLLVSIDTLLDDQGAIKGAIAPEGVTDDTRPEIKGTGKVDSTIHVYDGEGEGKTLLGTALVGADGKWSFTPAADLGQGEHKITATATDLSGNVSKPTPVVGFTVDTAAPTVPSIEAAADDVGAKQGALVNGGVTDDPSPTLSGKAEANSTVTVYDNGKLLGTATADAAGNWAYTPTTPLNEGKHGFTVTATDQAGNTSAPSAEFVLTTDFTPPAASGAVLSDNVGAIQGPIASGSITDDDTPTYAGKTEPNATVVIYDGAKEIGRVPTDAEGNWSFTPAPLDDGSYSFSHAVIDAAGNAGARGPVTDFTVAGEPVVIRIDGASDDVGKITGAIAKGGVTDDATPTLTGKATAGGTVKVYDGATLLGQTTADANGNWTFTPGAALGEGLHTLSATVTTPANGESAKTEVFDLTVDLSAPSKPAIDAVSDNVGAIQGPIINGGITDDATPTLSGKGEPGTTVHVYDNGSPLGTADVDSQGNWSFTPAPPLAVGEHSFVVVNEDKAGNLSEPSAPHTVTVDTSPWPGQPTIDTVYDDQGTVKGNLAQGDTTDDAKPMLGGKSEPNSVVIVKDGGIEIGRAPVDADGNWRFEPSLPLGNGAHSITVTAVDAAGNVGSTSDGFGFTVIGGGAPAVPAITAVKDDVGDIKGNLQKEAVTDDATPTIEGTAEIGATVSLFSNGKLLGTVVADASGNWSFTPSLGLADGLHNITATATNAAGNPSPETGKYPITVDTVAPGASSAVLSDDVGNIKGPIASGDTTDDSTPTFSGKTEPNATVVVYDDGKEIGRVPADAQGNWSFTPSTPLVDGEHSFSNAVIDPAGNAGEKSAAIDFTVNTVGVTVTLDGASDNVGKIVGAIAKGGITDDATPTLAGKATAGGTVKIYDGATLLGQTTADASGNWTFTPGAALGQGLHTLSATVTTEATGESAKTEAFDLTVDLSAPSTPAIDAVSDDVGAIKGPIANGDSTDDTTPTVSGKGEPGSTVHVYDNGSLLGSVDVDSQGNWNFTPTTPLNNGEHSFTVVNEDKAGNLSAPSQPHVVVVDTVAPGQPTIDTVYDDQGAVQGNLAPGATTDDAKPLISGKAEPNSTVVIKDGAIELGRAPVDANGNWSFEPSLPLGNGAHSITVTAVDIAGNVGSTSDGFGFEVIGGGAPAVPAITAVKDDVGDIKGNLQKEAVTDDATPTIEGTAEIGATVSLFSNGKLLGTVVADASGNWSFTPSLGLVDGLHNITATATNAAGNPSPETGKYPITVDTVAPGASSAVLSDDVGNIKGPIASGDITDDSTPTFSGKTEPNATVVIYDDGKEIGRVPADAQGNWSFTPSTPLVDGEHSFSNAVIDPAGNAGEKSAAIDFTVNTVGVTVTLDGASDNVGKIVGAIAKGGITDDATPTLAGKATAGGTVKIYDGATLLGQTTADANGNWTFTPGAALGEGLHTLSATVTTEATGESAKTEAFDLTVDLSAPSTPAIDAVSDDVGAIKGPIANGGSTDDTTPTVSGKGEPGSTVHVYDNGSLLGTADVDSKGDWNFTPTTPLNNGEHSFTVVNEDEAGNLSAPSQPHVVVVDTVAPGQPTIDTVYDDQGAVKGNLAPGATTDDAKPLISGKAEPNSTVVIKDGAIELGRAPVDANGNWSFEPPLPLGSGLHNLTATAVDAAGNTGAASDGFGFKVIGDENPQPPTIVSVNDNVGAIVGDLQKNAVTDDATPTVSGTGEVGATIKVYSNDVLLGTTLVQGDGTWVFTPPAALAEGLNNLTATATNLAGNTSPQTGVYAITVDTIAPTAGTAVLNDDAGTITGPIASGSKTDDSTPTYTGKTEPNATVVVYDHGSEIGRVQANAAGDWSFTPTTPLVDGAHDFAHAVIDVAGNLGVQSPAIDFTLDTRDVTVSITGAEDNTGTVTGAIAKGGVTDDTTPTLTGKATPGGTVKIYDGSIQLGSSEVDAGGNWSFTPATPLRDGLYNLSATVTTATSSESAKTPVFDLTVDTQAPAKPTIEKVEDDVGDIRGPVAHGASTDDFTPTLSGKAEANSTVSIYSDGGNLLGKVAADASGNWSFTTTQLNSGTYNFTVVSEDKAGNRSEPSNPWQVTVDLTPPAAPTIVSVADDVGPFTTDVTPGGLTDDAKPEFKGKAEAGSTVKVYDGATLLGSAVADAGGNWTFTPGTALGDGTHTVTVTATDAAGNTSAPSASFGFTVDATAPAKPTIVSVADDVGGIVGNLTSGSAVPTDDTQPDFEGKAEANSTVVIYDNGVEIDRVAADASGNWTYTPAPGLINGAHSITVAAIDKAGNIGAASDAFDFTVSTTPPPKPVIVMVMDDVGSVTGEMYSGDVTDDTRPVVTGKAEANSTIVVYDNGVEVTRVQSDALGNWTYTPTAPLADGGHSISAVAVNKAGTASVSSSAFGFTVDTTAPTQTATVSDIGKDSGFSGADYLTNDGGAGRLLQGNLSAVLAKGESLQVSTDGGTTWKAAFVDGAKWSAQDDGSHTGNWTVQTRVVDETGNVGTAKSQAIALDTVAPNAPQSVTVDTRTSKATVKLADLALKVGDALDVVSNGKHLQYTLTQANIDAQSVTLTLPAGMTNGVVVGVVDQAGNVSGYRTTVPLGSETLAFNVAPVVTTTPSGIYLDNSSVKVVSATSISYMDYYHGMSGGGLWVGANEVHYRTDFLLDQPASQIQFRFFAESSLNPIYVAFFDAEGVEIGRSNFPGNGTMDYSGAVNFTAPAGKAISSFSYVTPEADGAGTLIDDLVITRPGGVSQVLPPEKVQDIRADSKTYYGGEDATSFNLANVVDLTATGGGIHGGKALDTLKLTGANQTLDLTALGSKISSVEVIDLTGTGNNTLKLSLADVMENGAKDQFVADGRVQMMVKGNAGDKVTLSDLLSNGTDPGDWVKGANVTVSGVVYEVYAHSGFGAELLVQQGVAVTLQNTAASTFSSTGLEADAVAVDAHSGYGADVLSHATQAFTESDDTIIARLGYADRLAGGAGNDVLSNVGTGDVAHGGVGDDTVRILSGDFERIDGGLGTDTLVMDGKSMHIDLSALGLAKVQGFEKFDLGAGGNTLALSAADVLAGGARDMVTADGKVQMLVNGANGDVDLLGGQAGDDGWMQGSNATVGGVTYSVYTNLAGTAELLIEDKVHVTIL</sequence>
<feature type="domain" description="Bacterial Ig-like" evidence="2">
    <location>
        <begin position="3349"/>
        <end position="3428"/>
    </location>
</feature>
<feature type="domain" description="Bacterial Ig-like" evidence="2">
    <location>
        <begin position="948"/>
        <end position="1026"/>
    </location>
</feature>
<feature type="region of interest" description="Disordered" evidence="1">
    <location>
        <begin position="1269"/>
        <end position="1288"/>
    </location>
</feature>
<gene>
    <name evidence="3" type="ORF">GFK26_27760</name>
</gene>
<feature type="region of interest" description="Disordered" evidence="1">
    <location>
        <begin position="2100"/>
        <end position="2120"/>
    </location>
</feature>
<feature type="region of interest" description="Disordered" evidence="1">
    <location>
        <begin position="2827"/>
        <end position="2849"/>
    </location>
</feature>
<feature type="domain" description="Bacterial Ig-like" evidence="2">
    <location>
        <begin position="1370"/>
        <end position="1458"/>
    </location>
</feature>
<feature type="domain" description="Bacterial Ig-like" evidence="2">
    <location>
        <begin position="1476"/>
        <end position="1558"/>
    </location>
</feature>
<dbReference type="Proteomes" id="UP000326780">
    <property type="component" value="Chromosome"/>
</dbReference>
<feature type="domain" description="Bacterial Ig-like" evidence="2">
    <location>
        <begin position="208"/>
        <end position="295"/>
    </location>
</feature>
<reference evidence="3 4" key="1">
    <citation type="submission" date="2019-10" db="EMBL/GenBank/DDBJ databases">
        <title>Complete genome sequence of Variovorax paradoxus 5C-2.</title>
        <authorList>
            <person name="Gogoleva N.E."/>
            <person name="Balkin A.S."/>
        </authorList>
    </citation>
    <scope>NUCLEOTIDE SEQUENCE [LARGE SCALE GENOMIC DNA]</scope>
    <source>
        <strain evidence="3 4">5C-2</strain>
    </source>
</reference>
<feature type="compositionally biased region" description="Polar residues" evidence="1">
    <location>
        <begin position="228"/>
        <end position="237"/>
    </location>
</feature>
<feature type="region of interest" description="Disordered" evidence="1">
    <location>
        <begin position="427"/>
        <end position="447"/>
    </location>
</feature>
<feature type="domain" description="Bacterial Ig-like" evidence="2">
    <location>
        <begin position="1892"/>
        <end position="1974"/>
    </location>
</feature>
<feature type="domain" description="Bacterial Ig-like" evidence="2">
    <location>
        <begin position="1057"/>
        <end position="1142"/>
    </location>
</feature>
<dbReference type="InterPro" id="IPR013783">
    <property type="entry name" value="Ig-like_fold"/>
</dbReference>
<feature type="domain" description="Bacterial Ig-like" evidence="2">
    <location>
        <begin position="1989"/>
        <end position="2081"/>
    </location>
</feature>
<feature type="domain" description="Bacterial Ig-like" evidence="2">
    <location>
        <begin position="1793"/>
        <end position="1871"/>
    </location>
</feature>
<feature type="domain" description="Bacterial Ig-like" evidence="2">
    <location>
        <begin position="2508"/>
        <end position="2600"/>
    </location>
</feature>
<organism evidence="3 4">
    <name type="scientific">Variovorax paradoxus</name>
    <dbReference type="NCBI Taxonomy" id="34073"/>
    <lineage>
        <taxon>Bacteria</taxon>
        <taxon>Pseudomonadati</taxon>
        <taxon>Pseudomonadota</taxon>
        <taxon>Betaproteobacteria</taxon>
        <taxon>Burkholderiales</taxon>
        <taxon>Comamonadaceae</taxon>
        <taxon>Variovorax</taxon>
    </lineage>
</organism>
<feature type="domain" description="Bacterial Ig-like" evidence="2">
    <location>
        <begin position="631"/>
        <end position="721"/>
    </location>
</feature>
<dbReference type="Pfam" id="PF19077">
    <property type="entry name" value="Big_13"/>
    <property type="match status" value="34"/>
</dbReference>
<protein>
    <recommendedName>
        <fullName evidence="2">Bacterial Ig-like domain-containing protein</fullName>
    </recommendedName>
</protein>
<feature type="domain" description="Bacterial Ig-like" evidence="2">
    <location>
        <begin position="2202"/>
        <end position="2286"/>
    </location>
</feature>
<name>A0A5Q0M9W5_VARPD</name>
<dbReference type="EMBL" id="CP045644">
    <property type="protein sequence ID" value="QFZ86286.1"/>
    <property type="molecule type" value="Genomic_DNA"/>
</dbReference>
<feature type="domain" description="Bacterial Ig-like" evidence="2">
    <location>
        <begin position="1261"/>
        <end position="1351"/>
    </location>
</feature>
<feature type="domain" description="Bacterial Ig-like" evidence="2">
    <location>
        <begin position="2417"/>
        <end position="2491"/>
    </location>
</feature>